<gene>
    <name evidence="2" type="ORF">ODALV1_LOCUS17757</name>
</gene>
<keyword evidence="3" id="KW-1185">Reference proteome</keyword>
<reference evidence="2 3" key="1">
    <citation type="submission" date="2024-08" db="EMBL/GenBank/DDBJ databases">
        <authorList>
            <person name="Cucini C."/>
            <person name="Frati F."/>
        </authorList>
    </citation>
    <scope>NUCLEOTIDE SEQUENCE [LARGE SCALE GENOMIC DNA]</scope>
</reference>
<dbReference type="EMBL" id="CAXLJM020000054">
    <property type="protein sequence ID" value="CAL8117567.1"/>
    <property type="molecule type" value="Genomic_DNA"/>
</dbReference>
<accession>A0ABP1R684</accession>
<evidence type="ECO:0000256" key="1">
    <source>
        <dbReference type="SAM" id="MobiDB-lite"/>
    </source>
</evidence>
<proteinExistence type="predicted"/>
<feature type="region of interest" description="Disordered" evidence="1">
    <location>
        <begin position="31"/>
        <end position="95"/>
    </location>
</feature>
<name>A0ABP1R684_9HEXA</name>
<evidence type="ECO:0000313" key="2">
    <source>
        <dbReference type="EMBL" id="CAL8117567.1"/>
    </source>
</evidence>
<evidence type="ECO:0000313" key="3">
    <source>
        <dbReference type="Proteomes" id="UP001642540"/>
    </source>
</evidence>
<organism evidence="2 3">
    <name type="scientific">Orchesella dallaii</name>
    <dbReference type="NCBI Taxonomy" id="48710"/>
    <lineage>
        <taxon>Eukaryota</taxon>
        <taxon>Metazoa</taxon>
        <taxon>Ecdysozoa</taxon>
        <taxon>Arthropoda</taxon>
        <taxon>Hexapoda</taxon>
        <taxon>Collembola</taxon>
        <taxon>Entomobryomorpha</taxon>
        <taxon>Entomobryoidea</taxon>
        <taxon>Orchesellidae</taxon>
        <taxon>Orchesellinae</taxon>
        <taxon>Orchesella</taxon>
    </lineage>
</organism>
<dbReference type="Proteomes" id="UP001642540">
    <property type="component" value="Unassembled WGS sequence"/>
</dbReference>
<comment type="caution">
    <text evidence="2">The sequence shown here is derived from an EMBL/GenBank/DDBJ whole genome shotgun (WGS) entry which is preliminary data.</text>
</comment>
<protein>
    <submittedName>
        <fullName evidence="2">Uncharacterized protein</fullName>
    </submittedName>
</protein>
<feature type="compositionally biased region" description="Basic and acidic residues" evidence="1">
    <location>
        <begin position="56"/>
        <end position="75"/>
    </location>
</feature>
<sequence>MASFGHLGMKPLENHRLKIAELDITLQAELPSGSVGYGRSPHPPQVEIGDPGTGTRESKVERLAQSDKEKSKLDEGAINSVPEKGSNGKDSNADFGMASLGLEEKQNWKRILSDQHARSLLLLQLPLWILMTFDS</sequence>